<evidence type="ECO:0000256" key="3">
    <source>
        <dbReference type="SAM" id="Phobius"/>
    </source>
</evidence>
<dbReference type="InParanoid" id="A0A136J0L3"/>
<sequence>MISQAEDPSSKEGAEVHAEQASVDNRRSTNSTNTNITTTMAEPRPTEADIEEKPWKYVGYRGYSEFLASDNELLLFRRFGVLNARVALDMQDQLARLEERLEALDKQYSSVYGADVNNGSLRDDEPERAAIVAEIAKLLPKYNGFIMQQTRLCAYAKAPRRNIKNVSNWHFNHDYRAIDAAEQGYLFNHVDDMVCLAEKETTPLRSAIDSSLRLRTWRGWRDTARTADQVPKHDAGVISYYSDERMDGFVSAVIVLVGVSMLIVPIWILRCLSPSSQDMMLLVITVFVFVFLLVLSFFMATKPFEALGATAAYAAVLMVFLQVGAEK</sequence>
<feature type="compositionally biased region" description="Basic and acidic residues" evidence="2">
    <location>
        <begin position="8"/>
        <end position="18"/>
    </location>
</feature>
<dbReference type="STRING" id="196109.A0A136J0L3"/>
<dbReference type="Pfam" id="PF20237">
    <property type="entry name" value="DUF6594"/>
    <property type="match status" value="1"/>
</dbReference>
<evidence type="ECO:0000313" key="5">
    <source>
        <dbReference type="EMBL" id="KXJ90745.1"/>
    </source>
</evidence>
<feature type="domain" description="DUF6594" evidence="4">
    <location>
        <begin position="60"/>
        <end position="318"/>
    </location>
</feature>
<keyword evidence="1" id="KW-0175">Coiled coil</keyword>
<evidence type="ECO:0000256" key="1">
    <source>
        <dbReference type="SAM" id="Coils"/>
    </source>
</evidence>
<gene>
    <name evidence="5" type="ORF">Micbo1qcDRAFT_226750</name>
</gene>
<dbReference type="OrthoDB" id="5416037at2759"/>
<keyword evidence="3" id="KW-1133">Transmembrane helix</keyword>
<evidence type="ECO:0000256" key="2">
    <source>
        <dbReference type="SAM" id="MobiDB-lite"/>
    </source>
</evidence>
<dbReference type="InterPro" id="IPR046529">
    <property type="entry name" value="DUF6594"/>
</dbReference>
<feature type="coiled-coil region" evidence="1">
    <location>
        <begin position="87"/>
        <end position="114"/>
    </location>
</feature>
<keyword evidence="3" id="KW-0812">Transmembrane</keyword>
<feature type="transmembrane region" description="Helical" evidence="3">
    <location>
        <begin position="281"/>
        <end position="300"/>
    </location>
</feature>
<feature type="compositionally biased region" description="Low complexity" evidence="2">
    <location>
        <begin position="28"/>
        <end position="39"/>
    </location>
</feature>
<feature type="transmembrane region" description="Helical" evidence="3">
    <location>
        <begin position="306"/>
        <end position="325"/>
    </location>
</feature>
<reference evidence="6" key="1">
    <citation type="submission" date="2016-02" db="EMBL/GenBank/DDBJ databases">
        <title>Draft genome sequence of Microdochium bolleyi, a fungal endophyte of beachgrass.</title>
        <authorList>
            <consortium name="DOE Joint Genome Institute"/>
            <person name="David A.S."/>
            <person name="May G."/>
            <person name="Haridas S."/>
            <person name="Lim J."/>
            <person name="Wang M."/>
            <person name="Labutti K."/>
            <person name="Lipzen A."/>
            <person name="Barry K."/>
            <person name="Grigoriev I.V."/>
        </authorList>
    </citation>
    <scope>NUCLEOTIDE SEQUENCE [LARGE SCALE GENOMIC DNA]</scope>
    <source>
        <strain evidence="6">J235TASD1</strain>
    </source>
</reference>
<dbReference type="EMBL" id="KQ964252">
    <property type="protein sequence ID" value="KXJ90745.1"/>
    <property type="molecule type" value="Genomic_DNA"/>
</dbReference>
<keyword evidence="6" id="KW-1185">Reference proteome</keyword>
<evidence type="ECO:0000313" key="6">
    <source>
        <dbReference type="Proteomes" id="UP000070501"/>
    </source>
</evidence>
<protein>
    <recommendedName>
        <fullName evidence="4">DUF6594 domain-containing protein</fullName>
    </recommendedName>
</protein>
<accession>A0A136J0L3</accession>
<feature type="region of interest" description="Disordered" evidence="2">
    <location>
        <begin position="1"/>
        <end position="48"/>
    </location>
</feature>
<evidence type="ECO:0000259" key="4">
    <source>
        <dbReference type="Pfam" id="PF20237"/>
    </source>
</evidence>
<dbReference type="AlphaFoldDB" id="A0A136J0L3"/>
<proteinExistence type="predicted"/>
<dbReference type="PANTHER" id="PTHR34502">
    <property type="entry name" value="DUF6594 DOMAIN-CONTAINING PROTEIN-RELATED"/>
    <property type="match status" value="1"/>
</dbReference>
<organism evidence="5 6">
    <name type="scientific">Microdochium bolleyi</name>
    <dbReference type="NCBI Taxonomy" id="196109"/>
    <lineage>
        <taxon>Eukaryota</taxon>
        <taxon>Fungi</taxon>
        <taxon>Dikarya</taxon>
        <taxon>Ascomycota</taxon>
        <taxon>Pezizomycotina</taxon>
        <taxon>Sordariomycetes</taxon>
        <taxon>Xylariomycetidae</taxon>
        <taxon>Xylariales</taxon>
        <taxon>Microdochiaceae</taxon>
        <taxon>Microdochium</taxon>
    </lineage>
</organism>
<name>A0A136J0L3_9PEZI</name>
<keyword evidence="3" id="KW-0472">Membrane</keyword>
<dbReference type="Proteomes" id="UP000070501">
    <property type="component" value="Unassembled WGS sequence"/>
</dbReference>
<feature type="transmembrane region" description="Helical" evidence="3">
    <location>
        <begin position="249"/>
        <end position="269"/>
    </location>
</feature>
<dbReference type="PANTHER" id="PTHR34502:SF4">
    <property type="entry name" value="DUF6594 DOMAIN-CONTAINING PROTEIN"/>
    <property type="match status" value="1"/>
</dbReference>